<evidence type="ECO:0000313" key="3">
    <source>
        <dbReference type="EMBL" id="KAK3773391.1"/>
    </source>
</evidence>
<keyword evidence="4" id="KW-1185">Reference proteome</keyword>
<comment type="caution">
    <text evidence="3">The sequence shown here is derived from an EMBL/GenBank/DDBJ whole genome shotgun (WGS) entry which is preliminary data.</text>
</comment>
<feature type="region of interest" description="Disordered" evidence="1">
    <location>
        <begin position="29"/>
        <end position="60"/>
    </location>
</feature>
<dbReference type="EMBL" id="JAWDGP010003542">
    <property type="protein sequence ID" value="KAK3773391.1"/>
    <property type="molecule type" value="Genomic_DNA"/>
</dbReference>
<feature type="compositionally biased region" description="Pro residues" evidence="1">
    <location>
        <begin position="35"/>
        <end position="53"/>
    </location>
</feature>
<feature type="chain" id="PRO_5041976178" evidence="2">
    <location>
        <begin position="19"/>
        <end position="86"/>
    </location>
</feature>
<dbReference type="Proteomes" id="UP001283361">
    <property type="component" value="Unassembled WGS sequence"/>
</dbReference>
<gene>
    <name evidence="3" type="ORF">RRG08_041968</name>
</gene>
<evidence type="ECO:0000256" key="2">
    <source>
        <dbReference type="SAM" id="SignalP"/>
    </source>
</evidence>
<accession>A0AAE0ZQV5</accession>
<feature type="signal peptide" evidence="2">
    <location>
        <begin position="1"/>
        <end position="18"/>
    </location>
</feature>
<reference evidence="3" key="1">
    <citation type="journal article" date="2023" name="G3 (Bethesda)">
        <title>A reference genome for the long-term kleptoplast-retaining sea slug Elysia crispata morphotype clarki.</title>
        <authorList>
            <person name="Eastman K.E."/>
            <person name="Pendleton A.L."/>
            <person name="Shaikh M.A."/>
            <person name="Suttiyut T."/>
            <person name="Ogas R."/>
            <person name="Tomko P."/>
            <person name="Gavelis G."/>
            <person name="Widhalm J.R."/>
            <person name="Wisecaver J.H."/>
        </authorList>
    </citation>
    <scope>NUCLEOTIDE SEQUENCE</scope>
    <source>
        <strain evidence="3">ECLA1</strain>
    </source>
</reference>
<protein>
    <submittedName>
        <fullName evidence="3">Uncharacterized protein</fullName>
    </submittedName>
</protein>
<name>A0AAE0ZQV5_9GAST</name>
<evidence type="ECO:0000256" key="1">
    <source>
        <dbReference type="SAM" id="MobiDB-lite"/>
    </source>
</evidence>
<dbReference type="AlphaFoldDB" id="A0AAE0ZQV5"/>
<evidence type="ECO:0000313" key="4">
    <source>
        <dbReference type="Proteomes" id="UP001283361"/>
    </source>
</evidence>
<organism evidence="3 4">
    <name type="scientific">Elysia crispata</name>
    <name type="common">lettuce slug</name>
    <dbReference type="NCBI Taxonomy" id="231223"/>
    <lineage>
        <taxon>Eukaryota</taxon>
        <taxon>Metazoa</taxon>
        <taxon>Spiralia</taxon>
        <taxon>Lophotrochozoa</taxon>
        <taxon>Mollusca</taxon>
        <taxon>Gastropoda</taxon>
        <taxon>Heterobranchia</taxon>
        <taxon>Euthyneura</taxon>
        <taxon>Panpulmonata</taxon>
        <taxon>Sacoglossa</taxon>
        <taxon>Placobranchoidea</taxon>
        <taxon>Plakobranchidae</taxon>
        <taxon>Elysia</taxon>
    </lineage>
</organism>
<keyword evidence="2" id="KW-0732">Signal</keyword>
<sequence>MWKVACLLLVAVVTIVSAQPQPVPAYQQPVAPGGYYPPPQGQPPVGYYPPPQGQQPAGLGGGLLNNFLQIATAPLRIFSSALGGRK</sequence>
<proteinExistence type="predicted"/>